<accession>A0A4U8UK58</accession>
<dbReference type="Proteomes" id="UP000298663">
    <property type="component" value="Chromosome X"/>
</dbReference>
<dbReference type="EMBL" id="CM016762">
    <property type="protein sequence ID" value="TMS33101.1"/>
    <property type="molecule type" value="Genomic_DNA"/>
</dbReference>
<keyword evidence="2" id="KW-1185">Reference proteome</keyword>
<evidence type="ECO:0000313" key="2">
    <source>
        <dbReference type="Proteomes" id="UP000298663"/>
    </source>
</evidence>
<dbReference type="EMBL" id="AZBU02000001">
    <property type="protein sequence ID" value="TMS33101.1"/>
    <property type="molecule type" value="Genomic_DNA"/>
</dbReference>
<comment type="caution">
    <text evidence="1">The sequence shown here is derived from an EMBL/GenBank/DDBJ whole genome shotgun (WGS) entry which is preliminary data.</text>
</comment>
<proteinExistence type="predicted"/>
<protein>
    <submittedName>
        <fullName evidence="1">Uncharacterized protein</fullName>
    </submittedName>
</protein>
<gene>
    <name evidence="1" type="ORF">L596_000877</name>
</gene>
<sequence>MRCELAAFAGPWSQSPSRGRFQLWRTFSCDAKTSSSNSPLWWWRNGRVCTAMELSREPIQSKFQTKKIKDLKFKDTTTSTSPRSPKSRS</sequence>
<organism evidence="1 2">
    <name type="scientific">Steinernema carpocapsae</name>
    <name type="common">Entomopathogenic nematode</name>
    <dbReference type="NCBI Taxonomy" id="34508"/>
    <lineage>
        <taxon>Eukaryota</taxon>
        <taxon>Metazoa</taxon>
        <taxon>Ecdysozoa</taxon>
        <taxon>Nematoda</taxon>
        <taxon>Chromadorea</taxon>
        <taxon>Rhabditida</taxon>
        <taxon>Tylenchina</taxon>
        <taxon>Panagrolaimomorpha</taxon>
        <taxon>Strongyloidoidea</taxon>
        <taxon>Steinernematidae</taxon>
        <taxon>Steinernema</taxon>
    </lineage>
</organism>
<evidence type="ECO:0000313" key="1">
    <source>
        <dbReference type="EMBL" id="TMS33101.1"/>
    </source>
</evidence>
<reference evidence="1 2" key="2">
    <citation type="journal article" date="2019" name="G3 (Bethesda)">
        <title>Hybrid Assembly of the Genome of the Entomopathogenic Nematode Steinernema carpocapsae Identifies the X-Chromosome.</title>
        <authorList>
            <person name="Serra L."/>
            <person name="Macchietto M."/>
            <person name="Macias-Munoz A."/>
            <person name="McGill C.J."/>
            <person name="Rodriguez I.M."/>
            <person name="Rodriguez B."/>
            <person name="Murad R."/>
            <person name="Mortazavi A."/>
        </authorList>
    </citation>
    <scope>NUCLEOTIDE SEQUENCE [LARGE SCALE GENOMIC DNA]</scope>
    <source>
        <strain evidence="1 2">ALL</strain>
    </source>
</reference>
<dbReference type="AlphaFoldDB" id="A0A4U8UK58"/>
<name>A0A4U8UK58_STECR</name>
<reference evidence="1 2" key="1">
    <citation type="journal article" date="2015" name="Genome Biol.">
        <title>Comparative genomics of Steinernema reveals deeply conserved gene regulatory networks.</title>
        <authorList>
            <person name="Dillman A.R."/>
            <person name="Macchietto M."/>
            <person name="Porter C.F."/>
            <person name="Rogers A."/>
            <person name="Williams B."/>
            <person name="Antoshechkin I."/>
            <person name="Lee M.M."/>
            <person name="Goodwin Z."/>
            <person name="Lu X."/>
            <person name="Lewis E.E."/>
            <person name="Goodrich-Blair H."/>
            <person name="Stock S.P."/>
            <person name="Adams B.J."/>
            <person name="Sternberg P.W."/>
            <person name="Mortazavi A."/>
        </authorList>
    </citation>
    <scope>NUCLEOTIDE SEQUENCE [LARGE SCALE GENOMIC DNA]</scope>
    <source>
        <strain evidence="1 2">ALL</strain>
    </source>
</reference>